<evidence type="ECO:0000256" key="2">
    <source>
        <dbReference type="ARBA" id="ARBA00022801"/>
    </source>
</evidence>
<dbReference type="PANTHER" id="PTHR43037">
    <property type="entry name" value="UNNAMED PRODUCT-RELATED"/>
    <property type="match status" value="1"/>
</dbReference>
<dbReference type="InterPro" id="IPR050955">
    <property type="entry name" value="Plant_Biomass_Hydrol_Est"/>
</dbReference>
<keyword evidence="1 3" id="KW-0732">Signal</keyword>
<dbReference type="OrthoDB" id="9767239at2"/>
<evidence type="ECO:0000256" key="1">
    <source>
        <dbReference type="ARBA" id="ARBA00022729"/>
    </source>
</evidence>
<dbReference type="PANTHER" id="PTHR43037:SF1">
    <property type="entry name" value="BLL1128 PROTEIN"/>
    <property type="match status" value="1"/>
</dbReference>
<organism evidence="4 5">
    <name type="scientific">Mycolicibacterium hodleri</name>
    <dbReference type="NCBI Taxonomy" id="49897"/>
    <lineage>
        <taxon>Bacteria</taxon>
        <taxon>Bacillati</taxon>
        <taxon>Actinomycetota</taxon>
        <taxon>Actinomycetes</taxon>
        <taxon>Mycobacteriales</taxon>
        <taxon>Mycobacteriaceae</taxon>
        <taxon>Mycolicibacterium</taxon>
    </lineage>
</organism>
<feature type="signal peptide" evidence="3">
    <location>
        <begin position="1"/>
        <end position="17"/>
    </location>
</feature>
<accession>A0A502DV55</accession>
<dbReference type="InterPro" id="IPR029058">
    <property type="entry name" value="AB_hydrolase_fold"/>
</dbReference>
<evidence type="ECO:0000256" key="3">
    <source>
        <dbReference type="SAM" id="SignalP"/>
    </source>
</evidence>
<sequence>MATMVLLAGSTACAANAFGAVDGQMEYGGLTRTYTLYVPPGVEHPSALVVNLHGGGGTGRIQELLTHYDNVADEHGFAVVYPDGIDRNWADGRGASAPDRQGVDDTGFLAALANNLVAQYGINPGRVFATGMSNGGFMANRLGCDRADVFAAIAPVAATLGSNVGCQPSRPISVMVTNGTADPLVPFGGGMMRGAGGTSDIVSPPNMAARWRALDRCPSDVANATLPGSAPVDQATASGCADGTEVVSLQVEGGGHLWPGGLPYPTLKGVATNAFDQSETSWSFFDRHGR</sequence>
<dbReference type="Proteomes" id="UP000320095">
    <property type="component" value="Unassembled WGS sequence"/>
</dbReference>
<dbReference type="GO" id="GO:0016787">
    <property type="term" value="F:hydrolase activity"/>
    <property type="evidence" value="ECO:0007669"/>
    <property type="project" value="UniProtKB-KW"/>
</dbReference>
<keyword evidence="5" id="KW-1185">Reference proteome</keyword>
<dbReference type="Gene3D" id="3.40.50.1820">
    <property type="entry name" value="alpha/beta hydrolase"/>
    <property type="match status" value="1"/>
</dbReference>
<dbReference type="Pfam" id="PF10503">
    <property type="entry name" value="Esterase_PHB"/>
    <property type="match status" value="1"/>
</dbReference>
<evidence type="ECO:0000313" key="4">
    <source>
        <dbReference type="EMBL" id="TPG28202.1"/>
    </source>
</evidence>
<dbReference type="EMBL" id="RCZG01000019">
    <property type="protein sequence ID" value="TPG28202.1"/>
    <property type="molecule type" value="Genomic_DNA"/>
</dbReference>
<reference evidence="4 5" key="1">
    <citation type="journal article" date="2019" name="Environ. Microbiol.">
        <title>Species interactions and distinct microbial communities in high Arctic permafrost affected cryosols are associated with the CH4 and CO2 gas fluxes.</title>
        <authorList>
            <person name="Altshuler I."/>
            <person name="Hamel J."/>
            <person name="Turney S."/>
            <person name="Magnuson E."/>
            <person name="Levesque R."/>
            <person name="Greer C."/>
            <person name="Whyte L.G."/>
        </authorList>
    </citation>
    <scope>NUCLEOTIDE SEQUENCE [LARGE SCALE GENOMIC DNA]</scope>
    <source>
        <strain evidence="4 5">S5.20</strain>
    </source>
</reference>
<dbReference type="GO" id="GO:0005576">
    <property type="term" value="C:extracellular region"/>
    <property type="evidence" value="ECO:0007669"/>
    <property type="project" value="InterPro"/>
</dbReference>
<comment type="caution">
    <text evidence="4">The sequence shown here is derived from an EMBL/GenBank/DDBJ whole genome shotgun (WGS) entry which is preliminary data.</text>
</comment>
<gene>
    <name evidence="4" type="ORF">EAH80_28215</name>
</gene>
<feature type="chain" id="PRO_5038992482" evidence="3">
    <location>
        <begin position="18"/>
        <end position="290"/>
    </location>
</feature>
<keyword evidence="2" id="KW-0378">Hydrolase</keyword>
<protein>
    <submittedName>
        <fullName evidence="4">Esterase</fullName>
    </submittedName>
</protein>
<dbReference type="SUPFAM" id="SSF53474">
    <property type="entry name" value="alpha/beta-Hydrolases"/>
    <property type="match status" value="1"/>
</dbReference>
<dbReference type="AlphaFoldDB" id="A0A502DV55"/>
<name>A0A502DV55_9MYCO</name>
<evidence type="ECO:0000313" key="5">
    <source>
        <dbReference type="Proteomes" id="UP000320095"/>
    </source>
</evidence>
<dbReference type="InterPro" id="IPR010126">
    <property type="entry name" value="Esterase_phb"/>
</dbReference>
<proteinExistence type="predicted"/>